<proteinExistence type="predicted"/>
<feature type="transmembrane region" description="Helical" evidence="1">
    <location>
        <begin position="126"/>
        <end position="145"/>
    </location>
</feature>
<keyword evidence="1" id="KW-0812">Transmembrane</keyword>
<dbReference type="RefSeq" id="WP_373392441.1">
    <property type="nucleotide sequence ID" value="NZ_JBCFQJ010000024.1"/>
</dbReference>
<feature type="transmembrane region" description="Helical" evidence="1">
    <location>
        <begin position="35"/>
        <end position="57"/>
    </location>
</feature>
<name>A0ABV4TPN5_9FLAO</name>
<feature type="transmembrane region" description="Helical" evidence="1">
    <location>
        <begin position="177"/>
        <end position="199"/>
    </location>
</feature>
<protein>
    <recommendedName>
        <fullName evidence="4">O-antigen ligase domain-containing protein</fullName>
    </recommendedName>
</protein>
<evidence type="ECO:0000313" key="2">
    <source>
        <dbReference type="EMBL" id="MFA9195296.1"/>
    </source>
</evidence>
<gene>
    <name evidence="2" type="ORF">AAGV33_12850</name>
</gene>
<feature type="transmembrane region" description="Helical" evidence="1">
    <location>
        <begin position="230"/>
        <end position="247"/>
    </location>
</feature>
<feature type="transmembrane region" description="Helical" evidence="1">
    <location>
        <begin position="69"/>
        <end position="89"/>
    </location>
</feature>
<organism evidence="2 3">
    <name type="scientific">Flavobacterium magnesitis</name>
    <dbReference type="NCBI Taxonomy" id="3138077"/>
    <lineage>
        <taxon>Bacteria</taxon>
        <taxon>Pseudomonadati</taxon>
        <taxon>Bacteroidota</taxon>
        <taxon>Flavobacteriia</taxon>
        <taxon>Flavobacteriales</taxon>
        <taxon>Flavobacteriaceae</taxon>
        <taxon>Flavobacterium</taxon>
    </lineage>
</organism>
<feature type="transmembrane region" description="Helical" evidence="1">
    <location>
        <begin position="410"/>
        <end position="427"/>
    </location>
</feature>
<reference evidence="2 3" key="1">
    <citation type="submission" date="2024-04" db="EMBL/GenBank/DDBJ databases">
        <title>New Clade of Flavobacterium.</title>
        <authorList>
            <person name="Matos L."/>
            <person name="Proenca D.N."/>
            <person name="Fransisco R.M."/>
            <person name="Chung A.P."/>
            <person name="Maccario L."/>
            <person name="Sorensen S.J."/>
            <person name="Morais P.V."/>
        </authorList>
    </citation>
    <scope>NUCLEOTIDE SEQUENCE [LARGE SCALE GENOMIC DNA]</scope>
    <source>
        <strain evidence="2 3">FBOR7N2.3</strain>
    </source>
</reference>
<feature type="transmembrane region" description="Helical" evidence="1">
    <location>
        <begin position="387"/>
        <end position="404"/>
    </location>
</feature>
<comment type="caution">
    <text evidence="2">The sequence shown here is derived from an EMBL/GenBank/DDBJ whole genome shotgun (WGS) entry which is preliminary data.</text>
</comment>
<dbReference type="Proteomes" id="UP001574170">
    <property type="component" value="Unassembled WGS sequence"/>
</dbReference>
<feature type="transmembrane region" description="Helical" evidence="1">
    <location>
        <begin position="254"/>
        <end position="276"/>
    </location>
</feature>
<keyword evidence="1" id="KW-1133">Transmembrane helix</keyword>
<feature type="transmembrane region" description="Helical" evidence="1">
    <location>
        <begin position="95"/>
        <end position="114"/>
    </location>
</feature>
<evidence type="ECO:0000313" key="3">
    <source>
        <dbReference type="Proteomes" id="UP001574170"/>
    </source>
</evidence>
<feature type="transmembrane region" description="Helical" evidence="1">
    <location>
        <begin position="206"/>
        <end position="224"/>
    </location>
</feature>
<keyword evidence="1" id="KW-0472">Membrane</keyword>
<feature type="transmembrane region" description="Helical" evidence="1">
    <location>
        <begin position="12"/>
        <end position="29"/>
    </location>
</feature>
<feature type="transmembrane region" description="Helical" evidence="1">
    <location>
        <begin position="356"/>
        <end position="375"/>
    </location>
</feature>
<accession>A0ABV4TPN5</accession>
<evidence type="ECO:0008006" key="4">
    <source>
        <dbReference type="Google" id="ProtNLM"/>
    </source>
</evidence>
<sequence length="432" mass="47088">MDITKEAVTPSYKYLKSAIWLYFILWIFEGALRKWILPGLATPLLVVRDPIAIYIIIQAFYSNVKFLNPYVVLSTVFTLLGLAITLTFGHANLFVSLYGARIMLLHFPLIFIIGSVFSKEDVLKTGYFFLGVNILMAVVVYFQFISPQTAYINVGLGGEGSSGFSGALGYSRPSGTFSFITGLACFYISTAVYIFYFWLSKEKCSKLLLITSTLALIFVMPLTISRGAVMGVLVVGFFAIMGSSTSITKVVKVLSIIGVFAGIVIILNSTTSIFSLGTEVFLTRVDNANQGGTIKESIFLRMYDSFKDPIVDLFDKPLFLGNLGMGTNAGAQMLNGNRHFIISEGEIGRLAGEQGLIFGGLLIGLRLFLSIDLFVASVKVLKENNDILPIIFCGTVVLSITQGQWAQPSILGSAIIVSGLLLATINTDKEIN</sequence>
<dbReference type="EMBL" id="JBCFQK010000020">
    <property type="protein sequence ID" value="MFA9195296.1"/>
    <property type="molecule type" value="Genomic_DNA"/>
</dbReference>
<evidence type="ECO:0000256" key="1">
    <source>
        <dbReference type="SAM" id="Phobius"/>
    </source>
</evidence>
<keyword evidence="3" id="KW-1185">Reference proteome</keyword>